<keyword evidence="1" id="KW-0677">Repeat</keyword>
<dbReference type="SUPFAM" id="SSF48452">
    <property type="entry name" value="TPR-like"/>
    <property type="match status" value="3"/>
</dbReference>
<accession>A0A167G8A2</accession>
<dbReference type="InterPro" id="IPR019734">
    <property type="entry name" value="TPR_rpt"/>
</dbReference>
<dbReference type="AlphaFoldDB" id="A0A167G8A2"/>
<dbReference type="Pfam" id="PF13424">
    <property type="entry name" value="TPR_12"/>
    <property type="match status" value="3"/>
</dbReference>
<dbReference type="EMBL" id="KV417346">
    <property type="protein sequence ID" value="KZO90284.1"/>
    <property type="molecule type" value="Genomic_DNA"/>
</dbReference>
<keyword evidence="2" id="KW-0802">TPR repeat</keyword>
<dbReference type="Proteomes" id="UP000076738">
    <property type="component" value="Unassembled WGS sequence"/>
</dbReference>
<protein>
    <submittedName>
        <fullName evidence="3">TPR-like protein</fullName>
    </submittedName>
</protein>
<name>A0A167G8A2_CALVF</name>
<keyword evidence="4" id="KW-1185">Reference proteome</keyword>
<gene>
    <name evidence="3" type="ORF">CALVIDRAFT_558786</name>
</gene>
<dbReference type="InterPro" id="IPR011990">
    <property type="entry name" value="TPR-like_helical_dom_sf"/>
</dbReference>
<dbReference type="InterPro" id="IPR027417">
    <property type="entry name" value="P-loop_NTPase"/>
</dbReference>
<dbReference type="PANTHER" id="PTHR45641:SF19">
    <property type="entry name" value="NEPHROCYSTIN-3"/>
    <property type="match status" value="1"/>
</dbReference>
<sequence>MSANSSSLDEDIAKLNVDVERLKQKAAAAPGSEQGKVKRMVLQVVGIWDEIKEHQRDCTKLVTNLIWVTDHVLNRMSSDVREQGISDATAPSVFPALVRMASDIAHFLQKPGTAKEQARSERQDSIVKFIEDLDAMRLKVLEVDMATVKQVTGLYASSFTAKQPEIPSKPAVFFGRDKLVATIVQLLLRDHECRIPLLGTGGIGKTSVAVTAINDDEVRVKYGRYIFFVSCEGVTTAEGIIQELAFSLGLPHDSNVRSSLFACLRSRGCCLLVLDNLETAVCSEDGERVHQLLAEFAKLHGLSLMITMRGDLPPVGVEWEEFDALRTLSLNSAQQIWTQIARKKDKKLDELLGRLDGLPLAIRLMAHQGKYFTPTQLLISYGKSAAKLMKVGTGGRLGSLEVSIELSLGSKILLEEPCARELLTLMCLLPDGATIEALQEMVPSMSDDVLPAASALQQVALAFDRNGRLKVLSPIRSVILLRKPPDGRSLCELQDFFMGLCSRADDIGRRNGTESLQLLSGEFGNINSILVHFWNAPPDGNNIRQLFAATRKVAYFSQMSNCGDVTTLLAEAQRRLDMMQDHPKAAECRRLLGDVLRMQSRYTEAVPMLEDAKSAFEAIGQPLGAAECTRSLGEVLRMQCRYTEAVPMLEEAKLAFEVLKPLEAAQCTRSLADVLRMQSRFAEAIPMLLEAKLAFEAIGEPLGAAQCTRSLADVLRMQSRYTEAVPMLEEAKLAFEVIGDPRGVAWCTQSLGEVLRMQCRYTEAAAMLEEAKSAFEVIGYPRGVSRCTQSLGDVLHMQSRYTEAVPMLEEAKLAFKAIGDPLGAAQCTQSLGDVLRMQSRYTEAVPMLEEAKSAFEEIREPLGAAQCTQSLGAVLRMQSRYVEAIPVLERARTGFDVIGEPVGAAQCAESLGEALHKQSRNEEAISMLEIARDAFIALGDRRSSSRCSLLLGHAFAAGHQYVEARASLTKSKETFEELGLLDGVDDCVRALNGLPREAVE</sequence>
<proteinExistence type="predicted"/>
<dbReference type="SUPFAM" id="SSF52540">
    <property type="entry name" value="P-loop containing nucleoside triphosphate hydrolases"/>
    <property type="match status" value="1"/>
</dbReference>
<dbReference type="Gene3D" id="3.40.50.300">
    <property type="entry name" value="P-loop containing nucleotide triphosphate hydrolases"/>
    <property type="match status" value="1"/>
</dbReference>
<dbReference type="OrthoDB" id="431454at2759"/>
<dbReference type="STRING" id="1330018.A0A167G8A2"/>
<evidence type="ECO:0000313" key="3">
    <source>
        <dbReference type="EMBL" id="KZO90284.1"/>
    </source>
</evidence>
<evidence type="ECO:0000256" key="1">
    <source>
        <dbReference type="ARBA" id="ARBA00022737"/>
    </source>
</evidence>
<dbReference type="PANTHER" id="PTHR45641">
    <property type="entry name" value="TETRATRICOPEPTIDE REPEAT PROTEIN (AFU_ORTHOLOGUE AFUA_6G03870)"/>
    <property type="match status" value="1"/>
</dbReference>
<dbReference type="SMART" id="SM00028">
    <property type="entry name" value="TPR"/>
    <property type="match status" value="9"/>
</dbReference>
<evidence type="ECO:0000256" key="2">
    <source>
        <dbReference type="ARBA" id="ARBA00022803"/>
    </source>
</evidence>
<evidence type="ECO:0000313" key="4">
    <source>
        <dbReference type="Proteomes" id="UP000076738"/>
    </source>
</evidence>
<reference evidence="3 4" key="1">
    <citation type="journal article" date="2016" name="Mol. Biol. Evol.">
        <title>Comparative Genomics of Early-Diverging Mushroom-Forming Fungi Provides Insights into the Origins of Lignocellulose Decay Capabilities.</title>
        <authorList>
            <person name="Nagy L.G."/>
            <person name="Riley R."/>
            <person name="Tritt A."/>
            <person name="Adam C."/>
            <person name="Daum C."/>
            <person name="Floudas D."/>
            <person name="Sun H."/>
            <person name="Yadav J.S."/>
            <person name="Pangilinan J."/>
            <person name="Larsson K.H."/>
            <person name="Matsuura K."/>
            <person name="Barry K."/>
            <person name="Labutti K."/>
            <person name="Kuo R."/>
            <person name="Ohm R.A."/>
            <person name="Bhattacharya S.S."/>
            <person name="Shirouzu T."/>
            <person name="Yoshinaga Y."/>
            <person name="Martin F.M."/>
            <person name="Grigoriev I.V."/>
            <person name="Hibbett D.S."/>
        </authorList>
    </citation>
    <scope>NUCLEOTIDE SEQUENCE [LARGE SCALE GENOMIC DNA]</scope>
    <source>
        <strain evidence="3 4">TUFC12733</strain>
    </source>
</reference>
<dbReference type="Gene3D" id="1.25.40.10">
    <property type="entry name" value="Tetratricopeptide repeat domain"/>
    <property type="match status" value="2"/>
</dbReference>
<organism evidence="3 4">
    <name type="scientific">Calocera viscosa (strain TUFC12733)</name>
    <dbReference type="NCBI Taxonomy" id="1330018"/>
    <lineage>
        <taxon>Eukaryota</taxon>
        <taxon>Fungi</taxon>
        <taxon>Dikarya</taxon>
        <taxon>Basidiomycota</taxon>
        <taxon>Agaricomycotina</taxon>
        <taxon>Dacrymycetes</taxon>
        <taxon>Dacrymycetales</taxon>
        <taxon>Dacrymycetaceae</taxon>
        <taxon>Calocera</taxon>
    </lineage>
</organism>